<feature type="domain" description="WGR" evidence="1">
    <location>
        <begin position="6"/>
        <end position="71"/>
    </location>
</feature>
<dbReference type="HOGENOM" id="CLU_2082973_0_0_5"/>
<proteinExistence type="predicted"/>
<dbReference type="SUPFAM" id="SSF142921">
    <property type="entry name" value="WGR domain-like"/>
    <property type="match status" value="1"/>
</dbReference>
<dbReference type="Pfam" id="PF05406">
    <property type="entry name" value="WGR"/>
    <property type="match status" value="1"/>
</dbReference>
<reference evidence="2 3" key="1">
    <citation type="journal article" date="2000" name="DNA Res.">
        <title>Complete genome structure of the nitrogen-fixing symbiotic bacterium Mesorhizobium loti.</title>
        <authorList>
            <person name="Kaneko T."/>
            <person name="Nakamura Y."/>
            <person name="Sato S."/>
            <person name="Asamizu E."/>
            <person name="Kato T."/>
            <person name="Sasamoto S."/>
            <person name="Watanabe A."/>
            <person name="Idesawa K."/>
            <person name="Ishikawa A."/>
            <person name="Kawashima K."/>
            <person name="Kimura T."/>
            <person name="Kishida Y."/>
            <person name="Kiyokawa C."/>
            <person name="Kohara M."/>
            <person name="Matsumoto M."/>
            <person name="Matsuno A."/>
            <person name="Mochizuki Y."/>
            <person name="Nakayama S."/>
            <person name="Nakazaki N."/>
            <person name="Shimpo S."/>
            <person name="Sugimoto M."/>
            <person name="Takeuchi C."/>
            <person name="Yamada M."/>
            <person name="Tabata S."/>
        </authorList>
    </citation>
    <scope>NUCLEOTIDE SEQUENCE [LARGE SCALE GENOMIC DNA]</scope>
    <source>
        <strain evidence="3">LMG 29417 / CECT 9101 / MAFF 303099</strain>
        <plasmid evidence="2 3">pMLa</plasmid>
    </source>
</reference>
<evidence type="ECO:0000313" key="2">
    <source>
        <dbReference type="EMBL" id="BAB54672.1"/>
    </source>
</evidence>
<accession>Q981N7</accession>
<dbReference type="AlphaFoldDB" id="Q981N7"/>
<dbReference type="InterPro" id="IPR049809">
    <property type="entry name" value="YehF/YfeS-like_WGR"/>
</dbReference>
<sequence length="117" mass="13378">MTTQLYRLWIERRDADRNMARFYALSIEETLFGQTCLVRRWGRRNHRPHGTALLRYRGRSHRAFPRASARQADARLSAAIRLPDAQNRSRLVDRVAAGRREPGEVVLVLALVGAVAA</sequence>
<dbReference type="InterPro" id="IPR036930">
    <property type="entry name" value="WGR_dom_sf"/>
</dbReference>
<dbReference type="InterPro" id="IPR008893">
    <property type="entry name" value="WGR_domain"/>
</dbReference>
<dbReference type="KEGG" id="mlo:mlr9297"/>
<keyword evidence="2" id="KW-0614">Plasmid</keyword>
<protein>
    <submittedName>
        <fullName evidence="2">Mlr9297 protein</fullName>
    </submittedName>
</protein>
<geneLocation type="plasmid" evidence="2 3">
    <name>pMLa</name>
</geneLocation>
<evidence type="ECO:0000259" key="1">
    <source>
        <dbReference type="SMART" id="SM00773"/>
    </source>
</evidence>
<name>Q981N7_RHILO</name>
<dbReference type="EMBL" id="BA000013">
    <property type="protein sequence ID" value="BAB54672.1"/>
    <property type="molecule type" value="Genomic_DNA"/>
</dbReference>
<dbReference type="Proteomes" id="UP000000552">
    <property type="component" value="Plasmid pMLa"/>
</dbReference>
<dbReference type="SMART" id="SM00773">
    <property type="entry name" value="WGR"/>
    <property type="match status" value="1"/>
</dbReference>
<evidence type="ECO:0000313" key="3">
    <source>
        <dbReference type="Proteomes" id="UP000000552"/>
    </source>
</evidence>
<dbReference type="CDD" id="cd07996">
    <property type="entry name" value="WGR_MMR_like"/>
    <property type="match status" value="1"/>
</dbReference>
<gene>
    <name evidence="2" type="ordered locus">mlr9297</name>
</gene>
<organism evidence="2 3">
    <name type="scientific">Mesorhizobium japonicum (strain LMG 29417 / CECT 9101 / MAFF 303099)</name>
    <name type="common">Mesorhizobium loti (strain MAFF 303099)</name>
    <dbReference type="NCBI Taxonomy" id="266835"/>
    <lineage>
        <taxon>Bacteria</taxon>
        <taxon>Pseudomonadati</taxon>
        <taxon>Pseudomonadota</taxon>
        <taxon>Alphaproteobacteria</taxon>
        <taxon>Hyphomicrobiales</taxon>
        <taxon>Phyllobacteriaceae</taxon>
        <taxon>Mesorhizobium</taxon>
    </lineage>
</organism>